<feature type="signal peptide" evidence="1">
    <location>
        <begin position="1"/>
        <end position="27"/>
    </location>
</feature>
<dbReference type="Proteomes" id="UP001235064">
    <property type="component" value="Unassembled WGS sequence"/>
</dbReference>
<evidence type="ECO:0008006" key="4">
    <source>
        <dbReference type="Google" id="ProtNLM"/>
    </source>
</evidence>
<accession>A0ABT7MU73</accession>
<reference evidence="2 3" key="1">
    <citation type="submission" date="2023-06" db="EMBL/GenBank/DDBJ databases">
        <title>Microbacterium sp. nov., isolated from a waste landfill.</title>
        <authorList>
            <person name="Wen W."/>
        </authorList>
    </citation>
    <scope>NUCLEOTIDE SEQUENCE [LARGE SCALE GENOMIC DNA]</scope>
    <source>
        <strain evidence="2 3">ASV49</strain>
    </source>
</reference>
<dbReference type="RefSeq" id="WP_286285944.1">
    <property type="nucleotide sequence ID" value="NZ_JASXSZ010000001.1"/>
</dbReference>
<evidence type="ECO:0000256" key="1">
    <source>
        <dbReference type="SAM" id="SignalP"/>
    </source>
</evidence>
<name>A0ABT7MU73_9MICO</name>
<gene>
    <name evidence="2" type="ORF">QSV35_01435</name>
</gene>
<dbReference type="EMBL" id="JASXSZ010000001">
    <property type="protein sequence ID" value="MDL9977983.1"/>
    <property type="molecule type" value="Genomic_DNA"/>
</dbReference>
<proteinExistence type="predicted"/>
<organism evidence="2 3">
    <name type="scientific">Microbacterium candidum</name>
    <dbReference type="NCBI Taxonomy" id="3041922"/>
    <lineage>
        <taxon>Bacteria</taxon>
        <taxon>Bacillati</taxon>
        <taxon>Actinomycetota</taxon>
        <taxon>Actinomycetes</taxon>
        <taxon>Micrococcales</taxon>
        <taxon>Microbacteriaceae</taxon>
        <taxon>Microbacterium</taxon>
    </lineage>
</organism>
<protein>
    <recommendedName>
        <fullName evidence="4">Secreted protein</fullName>
    </recommendedName>
</protein>
<evidence type="ECO:0000313" key="3">
    <source>
        <dbReference type="Proteomes" id="UP001235064"/>
    </source>
</evidence>
<evidence type="ECO:0000313" key="2">
    <source>
        <dbReference type="EMBL" id="MDL9977983.1"/>
    </source>
</evidence>
<keyword evidence="3" id="KW-1185">Reference proteome</keyword>
<comment type="caution">
    <text evidence="2">The sequence shown here is derived from an EMBL/GenBank/DDBJ whole genome shotgun (WGS) entry which is preliminary data.</text>
</comment>
<keyword evidence="1" id="KW-0732">Signal</keyword>
<feature type="chain" id="PRO_5045094121" description="Secreted protein" evidence="1">
    <location>
        <begin position="28"/>
        <end position="168"/>
    </location>
</feature>
<sequence length="168" mass="17703">MKISRWAALPVVLALGSVIAVAGPASAASPNGQTVTSTQNVHGVFWEKQATNPCTGDTFNGGKGIQFTGNLVNHITFFTNSDEVWMTFTETGAILGIDDGNGVTYSGHATAWGNFNMNERNANNAFTLTIKATGSDGSTVFAHDTAVWVMNADGTVTVNFDKFNMTCG</sequence>